<sequence>MRPVKEKFTYYVGWDVGGWNCDKNPASRDALVILDSARALVGTPWRGNLRSLFNEASSNEASSAEILASKIIELCQIEVDPDHSFRLLFAIDTPLGFSKAFTTLVVSRMAAGPILSSSTNPYLHRETERFLFERGLSPLSPIKDMIGSQATKGLHFLACFAPELERCGVWTDGCRIHAIEAYPSACKRSASINAMRRPFYDEPDVAIPVGKPKPRPEFYHSDLEDALTCALIGWSFEHRPDLLVHPTPTIDPFEGWIYVPADGLRTLEDT</sequence>
<dbReference type="AlphaFoldDB" id="A0A3M3ZR22"/>
<reference evidence="1 2" key="1">
    <citation type="submission" date="2018-08" db="EMBL/GenBank/DDBJ databases">
        <title>Recombination of ecologically and evolutionarily significant loci maintains genetic cohesion in the Pseudomonas syringae species complex.</title>
        <authorList>
            <person name="Dillon M."/>
            <person name="Thakur S."/>
            <person name="Almeida R.N.D."/>
            <person name="Weir B.S."/>
            <person name="Guttman D.S."/>
        </authorList>
    </citation>
    <scope>NUCLEOTIDE SEQUENCE [LARGE SCALE GENOMIC DNA]</scope>
    <source>
        <strain evidence="1 2">ICMP 8902</strain>
    </source>
</reference>
<evidence type="ECO:0008006" key="3">
    <source>
        <dbReference type="Google" id="ProtNLM"/>
    </source>
</evidence>
<name>A0A3M3ZR22_9PSED</name>
<protein>
    <recommendedName>
        <fullName evidence="3">DUF429 domain-containing protein</fullName>
    </recommendedName>
</protein>
<organism evidence="1 2">
    <name type="scientific">Pseudomonas syringae pv. philadelphi</name>
    <dbReference type="NCBI Taxonomy" id="251706"/>
    <lineage>
        <taxon>Bacteria</taxon>
        <taxon>Pseudomonadati</taxon>
        <taxon>Pseudomonadota</taxon>
        <taxon>Gammaproteobacteria</taxon>
        <taxon>Pseudomonadales</taxon>
        <taxon>Pseudomonadaceae</taxon>
        <taxon>Pseudomonas</taxon>
    </lineage>
</organism>
<evidence type="ECO:0000313" key="2">
    <source>
        <dbReference type="Proteomes" id="UP000279372"/>
    </source>
</evidence>
<evidence type="ECO:0000313" key="1">
    <source>
        <dbReference type="EMBL" id="RMO97001.1"/>
    </source>
</evidence>
<comment type="caution">
    <text evidence="1">The sequence shown here is derived from an EMBL/GenBank/DDBJ whole genome shotgun (WGS) entry which is preliminary data.</text>
</comment>
<gene>
    <name evidence="1" type="ORF">ALQ33_01731</name>
</gene>
<accession>A0A3M3ZR22</accession>
<proteinExistence type="predicted"/>
<dbReference type="Proteomes" id="UP000279372">
    <property type="component" value="Unassembled WGS sequence"/>
</dbReference>
<dbReference type="EMBL" id="RBQB01000032">
    <property type="protein sequence ID" value="RMO97001.1"/>
    <property type="molecule type" value="Genomic_DNA"/>
</dbReference>